<dbReference type="GO" id="GO:0016020">
    <property type="term" value="C:membrane"/>
    <property type="evidence" value="ECO:0007669"/>
    <property type="project" value="UniProtKB-SubCell"/>
</dbReference>
<feature type="transmembrane region" description="Helical" evidence="9">
    <location>
        <begin position="467"/>
        <end position="493"/>
    </location>
</feature>
<evidence type="ECO:0000256" key="9">
    <source>
        <dbReference type="SAM" id="Phobius"/>
    </source>
</evidence>
<dbReference type="SUPFAM" id="SSF52540">
    <property type="entry name" value="P-loop containing nucleoside triphosphate hydrolases"/>
    <property type="match status" value="1"/>
</dbReference>
<keyword evidence="4 9" id="KW-0812">Transmembrane</keyword>
<dbReference type="InterPro" id="IPR052215">
    <property type="entry name" value="Plant_ABCG"/>
</dbReference>
<dbReference type="PROSITE" id="PS50893">
    <property type="entry name" value="ABC_TRANSPORTER_2"/>
    <property type="match status" value="1"/>
</dbReference>
<evidence type="ECO:0000256" key="1">
    <source>
        <dbReference type="ARBA" id="ARBA00004141"/>
    </source>
</evidence>
<dbReference type="PANTHER" id="PTHR48042">
    <property type="entry name" value="ABC TRANSPORTER G FAMILY MEMBER 11"/>
    <property type="match status" value="1"/>
</dbReference>
<dbReference type="EMBL" id="FJUW01000012">
    <property type="protein sequence ID" value="CZS96673.1"/>
    <property type="molecule type" value="Genomic_DNA"/>
</dbReference>
<evidence type="ECO:0000256" key="2">
    <source>
        <dbReference type="ARBA" id="ARBA00005814"/>
    </source>
</evidence>
<comment type="caution">
    <text evidence="11">The sequence shown here is derived from an EMBL/GenBank/DDBJ whole genome shotgun (WGS) entry which is preliminary data.</text>
</comment>
<dbReference type="GO" id="GO:0140359">
    <property type="term" value="F:ABC-type transporter activity"/>
    <property type="evidence" value="ECO:0007669"/>
    <property type="project" value="InterPro"/>
</dbReference>
<dbReference type="InterPro" id="IPR043926">
    <property type="entry name" value="ABCG_dom"/>
</dbReference>
<evidence type="ECO:0000256" key="6">
    <source>
        <dbReference type="ARBA" id="ARBA00022840"/>
    </source>
</evidence>
<feature type="domain" description="ABC transporter" evidence="10">
    <location>
        <begin position="51"/>
        <end position="303"/>
    </location>
</feature>
<evidence type="ECO:0000256" key="3">
    <source>
        <dbReference type="ARBA" id="ARBA00022448"/>
    </source>
</evidence>
<feature type="transmembrane region" description="Helical" evidence="9">
    <location>
        <begin position="499"/>
        <end position="522"/>
    </location>
</feature>
<evidence type="ECO:0000256" key="5">
    <source>
        <dbReference type="ARBA" id="ARBA00022741"/>
    </source>
</evidence>
<keyword evidence="5" id="KW-0547">Nucleotide-binding</keyword>
<evidence type="ECO:0000313" key="11">
    <source>
        <dbReference type="EMBL" id="CZS96673.1"/>
    </source>
</evidence>
<reference evidence="12" key="1">
    <citation type="submission" date="2016-03" db="EMBL/GenBank/DDBJ databases">
        <authorList>
            <person name="Ploux O."/>
        </authorList>
    </citation>
    <scope>NUCLEOTIDE SEQUENCE [LARGE SCALE GENOMIC DNA]</scope>
    <source>
        <strain evidence="12">UK7</strain>
    </source>
</reference>
<evidence type="ECO:0000256" key="8">
    <source>
        <dbReference type="ARBA" id="ARBA00023136"/>
    </source>
</evidence>
<dbReference type="PROSITE" id="PS00211">
    <property type="entry name" value="ABC_TRANSPORTER_1"/>
    <property type="match status" value="1"/>
</dbReference>
<keyword evidence="7 9" id="KW-1133">Transmembrane helix</keyword>
<dbReference type="PANTHER" id="PTHR48042:SF11">
    <property type="entry name" value="ABC TRANSPORTER G FAMILY MEMBER 11"/>
    <property type="match status" value="1"/>
</dbReference>
<dbReference type="InterPro" id="IPR017871">
    <property type="entry name" value="ABC_transporter-like_CS"/>
</dbReference>
<comment type="subcellular location">
    <subcellularLocation>
        <location evidence="1">Membrane</location>
        <topology evidence="1">Multi-pass membrane protein</topology>
    </subcellularLocation>
</comment>
<feature type="transmembrane region" description="Helical" evidence="9">
    <location>
        <begin position="529"/>
        <end position="552"/>
    </location>
</feature>
<keyword evidence="3" id="KW-0813">Transport</keyword>
<accession>A0A1E1KF39</accession>
<dbReference type="GO" id="GO:0005524">
    <property type="term" value="F:ATP binding"/>
    <property type="evidence" value="ECO:0007669"/>
    <property type="project" value="UniProtKB-KW"/>
</dbReference>
<evidence type="ECO:0000256" key="4">
    <source>
        <dbReference type="ARBA" id="ARBA00022692"/>
    </source>
</evidence>
<dbReference type="AlphaFoldDB" id="A0A1E1KF39"/>
<dbReference type="InterPro" id="IPR013525">
    <property type="entry name" value="ABC2_TM"/>
</dbReference>
<feature type="transmembrane region" description="Helical" evidence="9">
    <location>
        <begin position="627"/>
        <end position="648"/>
    </location>
</feature>
<dbReference type="Gene3D" id="3.40.50.300">
    <property type="entry name" value="P-loop containing nucleotide triphosphate hydrolases"/>
    <property type="match status" value="1"/>
</dbReference>
<feature type="transmembrane region" description="Helical" evidence="9">
    <location>
        <begin position="389"/>
        <end position="411"/>
    </location>
</feature>
<sequence>MRNETRKGSFGPGLEMESLYTGSVLRERYDVDIEGKASDEAHLLNNTVRNFIWQDVTVTVKDKKTGKPKAILDNVEGIVKAGEICALMGPSGCGKTTLLNVLAHREAASGARVEGVTLINGSSPSAGAFRRMTCYVEQDDALIGSLTVRETLHFAARLAHKKLKALTLSRADRIKRIDALIESFGLEDQQDTLIGTPIRKGISGGQKRRLSVAAQLITAPKVMFLDEPTSGLDSAASYEVIHYIKEVAKRNNLIVIASIHQPSTSTFQMFDSLLLLSGGKPFYFGPVEGVEAHFISLGFPMPIHTNPAEFILDLMNVDFANDGPVATQQLYEMQMAWTRSHRARDIATQIYATSSLIEPPTISKPPNRGFFTVVMTLVHRSLIKSYRDVVAYGIRIAMYIGLAIMMGTVWLRLESKQSDIQPFINAIFFGSAFMSFMAVAYVPSFLEDRLTFVKERANGLYGPTAFMLSNFIIGLPYLFLIAVLFSVIAYWLSNFQPSATAFFTWVMWLFLDLLAAESLVVLVSSVAPVFVISLAVCAFANGLWMSVGGFLVPMNTLNVFWRYAFHYIDYQAYVFQGMMVNEFADRSYSCGDGCHCIYQTDLVKQCRISGSGVLKEYGFNTGMTGRWVGILLGIVVGYRLLGLLAMFIRK</sequence>
<name>A0A1E1KF39_9HELO</name>
<evidence type="ECO:0000259" key="10">
    <source>
        <dbReference type="PROSITE" id="PS50893"/>
    </source>
</evidence>
<dbReference type="InterPro" id="IPR003593">
    <property type="entry name" value="AAA+_ATPase"/>
</dbReference>
<dbReference type="InterPro" id="IPR027417">
    <property type="entry name" value="P-loop_NTPase"/>
</dbReference>
<keyword evidence="8 9" id="KW-0472">Membrane</keyword>
<dbReference type="SMART" id="SM00382">
    <property type="entry name" value="AAA"/>
    <property type="match status" value="1"/>
</dbReference>
<dbReference type="InterPro" id="IPR003439">
    <property type="entry name" value="ABC_transporter-like_ATP-bd"/>
</dbReference>
<dbReference type="Pfam" id="PF01061">
    <property type="entry name" value="ABC2_membrane"/>
    <property type="match status" value="1"/>
</dbReference>
<dbReference type="Proteomes" id="UP000178129">
    <property type="component" value="Unassembled WGS sequence"/>
</dbReference>
<proteinExistence type="inferred from homology"/>
<dbReference type="InParanoid" id="A0A1E1KF39"/>
<feature type="transmembrane region" description="Helical" evidence="9">
    <location>
        <begin position="423"/>
        <end position="446"/>
    </location>
</feature>
<keyword evidence="12" id="KW-1185">Reference proteome</keyword>
<evidence type="ECO:0000256" key="7">
    <source>
        <dbReference type="ARBA" id="ARBA00022989"/>
    </source>
</evidence>
<organism evidence="11 12">
    <name type="scientific">Rhynchosporium graminicola</name>
    <dbReference type="NCBI Taxonomy" id="2792576"/>
    <lineage>
        <taxon>Eukaryota</taxon>
        <taxon>Fungi</taxon>
        <taxon>Dikarya</taxon>
        <taxon>Ascomycota</taxon>
        <taxon>Pezizomycotina</taxon>
        <taxon>Leotiomycetes</taxon>
        <taxon>Helotiales</taxon>
        <taxon>Ploettnerulaceae</taxon>
        <taxon>Rhynchosporium</taxon>
    </lineage>
</organism>
<dbReference type="FunFam" id="3.40.50.300:FF:001305">
    <property type="entry name" value="ABCG transporter ABC superfamily"/>
    <property type="match status" value="1"/>
</dbReference>
<dbReference type="Pfam" id="PF19055">
    <property type="entry name" value="ABC2_membrane_7"/>
    <property type="match status" value="1"/>
</dbReference>
<evidence type="ECO:0000313" key="12">
    <source>
        <dbReference type="Proteomes" id="UP000178129"/>
    </source>
</evidence>
<gene>
    <name evidence="11" type="ORF">RCO7_04769</name>
</gene>
<dbReference type="GO" id="GO:0016887">
    <property type="term" value="F:ATP hydrolysis activity"/>
    <property type="evidence" value="ECO:0007669"/>
    <property type="project" value="InterPro"/>
</dbReference>
<comment type="similarity">
    <text evidence="2">Belongs to the ABC transporter superfamily. ABCG family. Eye pigment precursor importer (TC 3.A.1.204) subfamily.</text>
</comment>
<dbReference type="STRING" id="914237.A0A1E1KF39"/>
<dbReference type="Pfam" id="PF00005">
    <property type="entry name" value="ABC_tran"/>
    <property type="match status" value="1"/>
</dbReference>
<protein>
    <submittedName>
        <fullName evidence="11">Related to ATP-binding cassette protein</fullName>
    </submittedName>
</protein>
<keyword evidence="6 11" id="KW-0067">ATP-binding</keyword>